<keyword evidence="5" id="KW-1185">Reference proteome</keyword>
<evidence type="ECO:0000313" key="4">
    <source>
        <dbReference type="EMBL" id="RWA08932.1"/>
    </source>
</evidence>
<name>A0A439D3A7_9PEZI</name>
<gene>
    <name evidence="4" type="ORF">EKO27_g6162</name>
</gene>
<dbReference type="SMART" id="SM00355">
    <property type="entry name" value="ZnF_C2H2"/>
    <property type="match status" value="2"/>
</dbReference>
<dbReference type="Proteomes" id="UP000286045">
    <property type="component" value="Unassembled WGS sequence"/>
</dbReference>
<feature type="domain" description="C2H2-type" evidence="3">
    <location>
        <begin position="379"/>
        <end position="407"/>
    </location>
</feature>
<dbReference type="PROSITE" id="PS00028">
    <property type="entry name" value="ZINC_FINGER_C2H2_1"/>
    <property type="match status" value="1"/>
</dbReference>
<dbReference type="InterPro" id="IPR013087">
    <property type="entry name" value="Znf_C2H2_type"/>
</dbReference>
<dbReference type="EMBL" id="RYZI01000177">
    <property type="protein sequence ID" value="RWA08932.1"/>
    <property type="molecule type" value="Genomic_DNA"/>
</dbReference>
<dbReference type="InterPro" id="IPR036236">
    <property type="entry name" value="Znf_C2H2_sf"/>
</dbReference>
<dbReference type="GO" id="GO:0008270">
    <property type="term" value="F:zinc ion binding"/>
    <property type="evidence" value="ECO:0007669"/>
    <property type="project" value="UniProtKB-KW"/>
</dbReference>
<evidence type="ECO:0000256" key="2">
    <source>
        <dbReference type="SAM" id="MobiDB-lite"/>
    </source>
</evidence>
<proteinExistence type="predicted"/>
<evidence type="ECO:0000259" key="3">
    <source>
        <dbReference type="PROSITE" id="PS50157"/>
    </source>
</evidence>
<accession>A0A439D3A7</accession>
<dbReference type="SUPFAM" id="SSF57667">
    <property type="entry name" value="beta-beta-alpha zinc fingers"/>
    <property type="match status" value="1"/>
</dbReference>
<keyword evidence="1" id="KW-0862">Zinc</keyword>
<evidence type="ECO:0000313" key="5">
    <source>
        <dbReference type="Proteomes" id="UP000286045"/>
    </source>
</evidence>
<protein>
    <recommendedName>
        <fullName evidence="3">C2H2-type domain-containing protein</fullName>
    </recommendedName>
</protein>
<feature type="compositionally biased region" description="Polar residues" evidence="2">
    <location>
        <begin position="328"/>
        <end position="343"/>
    </location>
</feature>
<feature type="region of interest" description="Disordered" evidence="2">
    <location>
        <begin position="165"/>
        <end position="219"/>
    </location>
</feature>
<feature type="region of interest" description="Disordered" evidence="2">
    <location>
        <begin position="400"/>
        <end position="435"/>
    </location>
</feature>
<dbReference type="Gene3D" id="3.30.160.60">
    <property type="entry name" value="Classic Zinc Finger"/>
    <property type="match status" value="1"/>
</dbReference>
<comment type="caution">
    <text evidence="4">The sequence shown here is derived from an EMBL/GenBank/DDBJ whole genome shotgun (WGS) entry which is preliminary data.</text>
</comment>
<sequence length="435" mass="48211">MAACPKGDFKDPKDMLWHLRDCAFLPQGKFWCPTCGHEESFKVVSKTKCSWDKVTIARKLYQKSVKAFQRISGRHEKPHRHCSCVDPHNGPFGFSQVLASEPPIKSTPFNVQLHHVEVEEAQVEIEEAAAGTLRWELPSTEKVLELYGARQSSFMANEKIFSRPSCDKAPIPEPPNHQKSPSELSPASSDRSGYSSNVSPTSATLTNESPVLGHPPENIITSIPTFPIARQASQAGGRGEVPPLTVKTDQSVGNMTASEWGFMLLGGDGALHPSLDIDGVFAHELVSITPPQTNEGRPLDTSYAFNEPLVPQGNTHLHPSPALSVPSYSTYELSPSPMSSGPEQPQCPYTDCDFKPTGKIENQDAYMRKHVKTHLGNTIPCEYCHKPFTRQDNLTNHIRKIHADNNDSPSKRRRSSYESLRSAGQPRRKESRRQA</sequence>
<keyword evidence="1" id="KW-0479">Metal-binding</keyword>
<dbReference type="AlphaFoldDB" id="A0A439D3A7"/>
<feature type="region of interest" description="Disordered" evidence="2">
    <location>
        <begin position="328"/>
        <end position="348"/>
    </location>
</feature>
<dbReference type="Pfam" id="PF00096">
    <property type="entry name" value="zf-C2H2"/>
    <property type="match status" value="1"/>
</dbReference>
<keyword evidence="1" id="KW-0863">Zinc-finger</keyword>
<dbReference type="STRING" id="363999.A0A439D3A7"/>
<reference evidence="4 5" key="1">
    <citation type="submission" date="2018-12" db="EMBL/GenBank/DDBJ databases">
        <title>Draft genome sequence of Xylaria grammica IHI A82.</title>
        <authorList>
            <person name="Buettner E."/>
            <person name="Kellner H."/>
        </authorList>
    </citation>
    <scope>NUCLEOTIDE SEQUENCE [LARGE SCALE GENOMIC DNA]</scope>
    <source>
        <strain evidence="4 5">IHI A82</strain>
    </source>
</reference>
<dbReference type="PROSITE" id="PS50157">
    <property type="entry name" value="ZINC_FINGER_C2H2_2"/>
    <property type="match status" value="1"/>
</dbReference>
<organism evidence="4 5">
    <name type="scientific">Xylaria grammica</name>
    <dbReference type="NCBI Taxonomy" id="363999"/>
    <lineage>
        <taxon>Eukaryota</taxon>
        <taxon>Fungi</taxon>
        <taxon>Dikarya</taxon>
        <taxon>Ascomycota</taxon>
        <taxon>Pezizomycotina</taxon>
        <taxon>Sordariomycetes</taxon>
        <taxon>Xylariomycetidae</taxon>
        <taxon>Xylariales</taxon>
        <taxon>Xylariaceae</taxon>
        <taxon>Xylaria</taxon>
    </lineage>
</organism>
<feature type="compositionally biased region" description="Polar residues" evidence="2">
    <location>
        <begin position="177"/>
        <end position="209"/>
    </location>
</feature>
<evidence type="ECO:0000256" key="1">
    <source>
        <dbReference type="PROSITE-ProRule" id="PRU00042"/>
    </source>
</evidence>